<dbReference type="Gene3D" id="3.40.30.10">
    <property type="entry name" value="Glutaredoxin"/>
    <property type="match status" value="1"/>
</dbReference>
<proteinExistence type="predicted"/>
<keyword evidence="3" id="KW-1185">Reference proteome</keyword>
<accession>A0ABW5K0Y0</accession>
<dbReference type="InterPro" id="IPR036249">
    <property type="entry name" value="Thioredoxin-like_sf"/>
</dbReference>
<dbReference type="EMBL" id="JBHULM010000009">
    <property type="protein sequence ID" value="MFD2542083.1"/>
    <property type="molecule type" value="Genomic_DNA"/>
</dbReference>
<dbReference type="PANTHER" id="PTHR42852:SF13">
    <property type="entry name" value="PROTEIN DIPZ"/>
    <property type="match status" value="1"/>
</dbReference>
<evidence type="ECO:0000259" key="1">
    <source>
        <dbReference type="PROSITE" id="PS51352"/>
    </source>
</evidence>
<dbReference type="InterPro" id="IPR000866">
    <property type="entry name" value="AhpC/TSA"/>
</dbReference>
<feature type="domain" description="Thioredoxin" evidence="1">
    <location>
        <begin position="36"/>
        <end position="186"/>
    </location>
</feature>
<name>A0ABW5K0Y0_9FLAO</name>
<dbReference type="SUPFAM" id="SSF52833">
    <property type="entry name" value="Thioredoxin-like"/>
    <property type="match status" value="1"/>
</dbReference>
<evidence type="ECO:0000313" key="3">
    <source>
        <dbReference type="Proteomes" id="UP001597467"/>
    </source>
</evidence>
<dbReference type="PANTHER" id="PTHR42852">
    <property type="entry name" value="THIOL:DISULFIDE INTERCHANGE PROTEIN DSBE"/>
    <property type="match status" value="1"/>
</dbReference>
<organism evidence="2 3">
    <name type="scientific">Lacinutrix gracilariae</name>
    <dbReference type="NCBI Taxonomy" id="1747198"/>
    <lineage>
        <taxon>Bacteria</taxon>
        <taxon>Pseudomonadati</taxon>
        <taxon>Bacteroidota</taxon>
        <taxon>Flavobacteriia</taxon>
        <taxon>Flavobacteriales</taxon>
        <taxon>Flavobacteriaceae</taxon>
        <taxon>Lacinutrix</taxon>
    </lineage>
</organism>
<dbReference type="InterPro" id="IPR050553">
    <property type="entry name" value="Thioredoxin_ResA/DsbE_sf"/>
</dbReference>
<sequence>MTKSKKGRISNIVFVVILLLLIIPQTRKPIQIALHKGLALISPSVNTEDDSREIHYNSWQLQDIKGNTVNFKDYKGKVVLINFWATWCPPCIAEMPNLEKLHEDYKDKVVFLFVSNEKNKVINTFLAQHKYSFNVFTPLENAPEFEVSSIPRTLLINKEGKIIIDKEGAANWNSQKVRETLDDLLK</sequence>
<reference evidence="3" key="1">
    <citation type="journal article" date="2019" name="Int. J. Syst. Evol. Microbiol.">
        <title>The Global Catalogue of Microorganisms (GCM) 10K type strain sequencing project: providing services to taxonomists for standard genome sequencing and annotation.</title>
        <authorList>
            <consortium name="The Broad Institute Genomics Platform"/>
            <consortium name="The Broad Institute Genome Sequencing Center for Infectious Disease"/>
            <person name="Wu L."/>
            <person name="Ma J."/>
        </authorList>
    </citation>
    <scope>NUCLEOTIDE SEQUENCE [LARGE SCALE GENOMIC DNA]</scope>
    <source>
        <strain evidence="3">KCTC 42808</strain>
    </source>
</reference>
<dbReference type="Proteomes" id="UP001597467">
    <property type="component" value="Unassembled WGS sequence"/>
</dbReference>
<gene>
    <name evidence="2" type="ORF">ACFSSB_07085</name>
</gene>
<evidence type="ECO:0000313" key="2">
    <source>
        <dbReference type="EMBL" id="MFD2542083.1"/>
    </source>
</evidence>
<dbReference type="InterPro" id="IPR013766">
    <property type="entry name" value="Thioredoxin_domain"/>
</dbReference>
<comment type="caution">
    <text evidence="2">The sequence shown here is derived from an EMBL/GenBank/DDBJ whole genome shotgun (WGS) entry which is preliminary data.</text>
</comment>
<protein>
    <submittedName>
        <fullName evidence="2">TlpA family protein disulfide reductase</fullName>
    </submittedName>
</protein>
<dbReference type="CDD" id="cd02966">
    <property type="entry name" value="TlpA_like_family"/>
    <property type="match status" value="1"/>
</dbReference>
<dbReference type="RefSeq" id="WP_379902495.1">
    <property type="nucleotide sequence ID" value="NZ_JBHULM010000009.1"/>
</dbReference>
<dbReference type="Pfam" id="PF00578">
    <property type="entry name" value="AhpC-TSA"/>
    <property type="match status" value="1"/>
</dbReference>
<dbReference type="PROSITE" id="PS51352">
    <property type="entry name" value="THIOREDOXIN_2"/>
    <property type="match status" value="1"/>
</dbReference>